<protein>
    <submittedName>
        <fullName evidence="3">Uncharacterized protein</fullName>
    </submittedName>
</protein>
<name>A0A6A6R9T6_9PEZI</name>
<evidence type="ECO:0000313" key="3">
    <source>
        <dbReference type="EMBL" id="KAF2501575.1"/>
    </source>
</evidence>
<accession>A0A6A6R9T6</accession>
<reference evidence="3" key="1">
    <citation type="journal article" date="2020" name="Stud. Mycol.">
        <title>101 Dothideomycetes genomes: a test case for predicting lifestyles and emergence of pathogens.</title>
        <authorList>
            <person name="Haridas S."/>
            <person name="Albert R."/>
            <person name="Binder M."/>
            <person name="Bloem J."/>
            <person name="Labutti K."/>
            <person name="Salamov A."/>
            <person name="Andreopoulos B."/>
            <person name="Baker S."/>
            <person name="Barry K."/>
            <person name="Bills G."/>
            <person name="Bluhm B."/>
            <person name="Cannon C."/>
            <person name="Castanera R."/>
            <person name="Culley D."/>
            <person name="Daum C."/>
            <person name="Ezra D."/>
            <person name="Gonzalez J."/>
            <person name="Henrissat B."/>
            <person name="Kuo A."/>
            <person name="Liang C."/>
            <person name="Lipzen A."/>
            <person name="Lutzoni F."/>
            <person name="Magnuson J."/>
            <person name="Mondo S."/>
            <person name="Nolan M."/>
            <person name="Ohm R."/>
            <person name="Pangilinan J."/>
            <person name="Park H.-J."/>
            <person name="Ramirez L."/>
            <person name="Alfaro M."/>
            <person name="Sun H."/>
            <person name="Tritt A."/>
            <person name="Yoshinaga Y."/>
            <person name="Zwiers L.-H."/>
            <person name="Turgeon B."/>
            <person name="Goodwin S."/>
            <person name="Spatafora J."/>
            <person name="Crous P."/>
            <person name="Grigoriev I."/>
        </authorList>
    </citation>
    <scope>NUCLEOTIDE SEQUENCE</scope>
    <source>
        <strain evidence="3">CBS 269.34</strain>
    </source>
</reference>
<dbReference type="AlphaFoldDB" id="A0A6A6R9T6"/>
<evidence type="ECO:0000256" key="2">
    <source>
        <dbReference type="SAM" id="MobiDB-lite"/>
    </source>
</evidence>
<feature type="coiled-coil region" evidence="1">
    <location>
        <begin position="685"/>
        <end position="857"/>
    </location>
</feature>
<feature type="compositionally biased region" description="Polar residues" evidence="2">
    <location>
        <begin position="28"/>
        <end position="54"/>
    </location>
</feature>
<feature type="region of interest" description="Disordered" evidence="2">
    <location>
        <begin position="1"/>
        <end position="76"/>
    </location>
</feature>
<evidence type="ECO:0000313" key="4">
    <source>
        <dbReference type="Proteomes" id="UP000799750"/>
    </source>
</evidence>
<feature type="coiled-coil region" evidence="1">
    <location>
        <begin position="373"/>
        <end position="407"/>
    </location>
</feature>
<evidence type="ECO:0000256" key="1">
    <source>
        <dbReference type="SAM" id="Coils"/>
    </source>
</evidence>
<feature type="coiled-coil region" evidence="1">
    <location>
        <begin position="227"/>
        <end position="288"/>
    </location>
</feature>
<organism evidence="3 4">
    <name type="scientific">Lophium mytilinum</name>
    <dbReference type="NCBI Taxonomy" id="390894"/>
    <lineage>
        <taxon>Eukaryota</taxon>
        <taxon>Fungi</taxon>
        <taxon>Dikarya</taxon>
        <taxon>Ascomycota</taxon>
        <taxon>Pezizomycotina</taxon>
        <taxon>Dothideomycetes</taxon>
        <taxon>Pleosporomycetidae</taxon>
        <taxon>Mytilinidiales</taxon>
        <taxon>Mytilinidiaceae</taxon>
        <taxon>Lophium</taxon>
    </lineage>
</organism>
<dbReference type="Proteomes" id="UP000799750">
    <property type="component" value="Unassembled WGS sequence"/>
</dbReference>
<keyword evidence="1" id="KW-0175">Coiled coil</keyword>
<feature type="coiled-coil region" evidence="1">
    <location>
        <begin position="544"/>
        <end position="656"/>
    </location>
</feature>
<keyword evidence="4" id="KW-1185">Reference proteome</keyword>
<dbReference type="OrthoDB" id="3532430at2759"/>
<gene>
    <name evidence="3" type="ORF">BU16DRAFT_522525</name>
</gene>
<feature type="coiled-coil region" evidence="1">
    <location>
        <begin position="491"/>
        <end position="518"/>
    </location>
</feature>
<dbReference type="EMBL" id="MU004182">
    <property type="protein sequence ID" value="KAF2501575.1"/>
    <property type="molecule type" value="Genomic_DNA"/>
</dbReference>
<feature type="coiled-coil region" evidence="1">
    <location>
        <begin position="908"/>
        <end position="949"/>
    </location>
</feature>
<proteinExistence type="predicted"/>
<sequence length="1136" mass="127960">MARIRSHHQGPGDPPPRSSGRKRRASSLASTQTSTRSVEASRGATNEGRSASPDTDNEAHTSPKKRIKRAVVDDQDQLTQELQDAVNHTQDSIESPTRDNVQVVINAEPQKRTRFSEPPPVTEVETTTPDDTPPRPASQAPTGLTPHLERIGAFQPSKSGRHARFSLPATLDSGEVGAANGSSEVREIQFTPLRAVLDTRMKRRLRRSHLSEEVNDIEAHNKDDAKDKKELRELRRLVKEKDEKEKQLMLDLELQRQMGIHIHDDEKITELEAELNDVRLELTELKAQSIFSGSERAASEDRTSEFGMDHAVDFNDEDPPEFVDPDDINVSQEDMRPVPHANGFYSSQSSFSLSRITNSQSLSEQASQVKLPNPAHEADLRNFEEALGNLRRELADTRSKLEIFNLELQGLGFANDHEASDIILESIRTSFREARLQLEVLLPGQTPADLQNGALLQALTDHIYGLMGELKVKTELAENHNQIERVLQMQNSGLLNKLADFQAQNETLQKEKVDLTTQNAKNVSELEDELQTAHSTLNLREKTVSDQEIKINGLEDEVEDMSIDKQRLQDAWNASRDEVSKLEALVLSTQQRYEQAMEQMQLEHANTVEELESRLADETTAREEADKEIDQKRLFIDSLEKKITSAEAHLENFHDEVTRVQLSSDEEKAGREAAETLVAQQTTFINTLQEKFERAQESLEQLQSELEQLRTLAEAEHNQREAAEQDLDGRNTRISELETKLRDEGIQANELRQKLFINQKTTEERISELEEDKKVRDEYYKDVMNTESDRANEAENESAKRNVLIAELELQIAKKDEAAELMKTEYDDLLNARDETIERLTENLKELNDDYTTLTGTTDLTIATLQLEINGLQDIIAERDSTIAILRDEAILTTTQNQNIIAQQDAEISTLTTDLDTARMEIDQLTQEKASLEKRVEDTANDLIRIKNAHTTEVEGLDTTISSLHAKITNLTTMHQQRADEFETTLQEKTAELEALHLVAEGRAVDITKLVAQVEELKEAFRKQQEDSEETIKALQEGMRAAVQQAETMSAAYGDRAGEARKVVDAFKFEGVKVTGAKLDLQRVIEGRVGKVKEKVRVSKKGRKGRRVFDSGIGVEDDDEAEAVSGAANVEALNGY</sequence>
<feature type="region of interest" description="Disordered" evidence="2">
    <location>
        <begin position="107"/>
        <end position="145"/>
    </location>
</feature>
<feature type="region of interest" description="Disordered" evidence="2">
    <location>
        <begin position="83"/>
        <end position="102"/>
    </location>
</feature>
<feature type="compositionally biased region" description="Polar residues" evidence="2">
    <location>
        <begin position="86"/>
        <end position="100"/>
    </location>
</feature>
<dbReference type="Gene3D" id="1.20.5.1160">
    <property type="entry name" value="Vasodilator-stimulated phosphoprotein"/>
    <property type="match status" value="1"/>
</dbReference>
<feature type="coiled-coil region" evidence="1">
    <location>
        <begin position="1007"/>
        <end position="1038"/>
    </location>
</feature>